<reference evidence="8" key="1">
    <citation type="submission" date="2015-01" db="EMBL/GenBank/DDBJ databases">
        <authorList>
            <person name="Manzoor Shahid"/>
            <person name="Zubair Saima"/>
        </authorList>
    </citation>
    <scope>NUCLEOTIDE SEQUENCE [LARGE SCALE GENOMIC DNA]</scope>
    <source>
        <strain evidence="8">Sp3</strain>
    </source>
</reference>
<keyword evidence="7" id="KW-0648">Protein biosynthesis</keyword>
<evidence type="ECO:0000256" key="3">
    <source>
        <dbReference type="ARBA" id="ARBA00022741"/>
    </source>
</evidence>
<dbReference type="Proteomes" id="UP000046155">
    <property type="component" value="Unassembled WGS sequence"/>
</dbReference>
<dbReference type="SUPFAM" id="SSF54980">
    <property type="entry name" value="EF-G C-terminal domain-like"/>
    <property type="match status" value="2"/>
</dbReference>
<gene>
    <name evidence="7" type="primary">fusA</name>
    <name evidence="7" type="ORF">SSCH_600007</name>
</gene>
<dbReference type="Gene3D" id="2.40.30.10">
    <property type="entry name" value="Translation factors"/>
    <property type="match status" value="1"/>
</dbReference>
<dbReference type="SUPFAM" id="SSF54211">
    <property type="entry name" value="Ribosomal protein S5 domain 2-like"/>
    <property type="match status" value="1"/>
</dbReference>
<evidence type="ECO:0000256" key="2">
    <source>
        <dbReference type="ARBA" id="ARBA00017872"/>
    </source>
</evidence>
<keyword evidence="3" id="KW-0547">Nucleotide-binding</keyword>
<dbReference type="FunFam" id="3.30.70.240:FF:000001">
    <property type="entry name" value="Elongation factor G"/>
    <property type="match status" value="1"/>
</dbReference>
<dbReference type="Pfam" id="PF00009">
    <property type="entry name" value="GTP_EFTU"/>
    <property type="match status" value="1"/>
</dbReference>
<dbReference type="Gene3D" id="3.30.70.240">
    <property type="match status" value="1"/>
</dbReference>
<dbReference type="FunFam" id="3.30.230.10:FF:000003">
    <property type="entry name" value="Elongation factor G"/>
    <property type="match status" value="1"/>
</dbReference>
<dbReference type="Gene3D" id="3.30.70.870">
    <property type="entry name" value="Elongation Factor G (Translational Gtpase), domain 3"/>
    <property type="match status" value="1"/>
</dbReference>
<dbReference type="EMBL" id="CDRZ01000259">
    <property type="protein sequence ID" value="CEO89788.1"/>
    <property type="molecule type" value="Genomic_DNA"/>
</dbReference>
<dbReference type="InterPro" id="IPR020568">
    <property type="entry name" value="Ribosomal_Su5_D2-typ_SF"/>
</dbReference>
<dbReference type="InterPro" id="IPR035647">
    <property type="entry name" value="EFG_III/V"/>
</dbReference>
<dbReference type="PROSITE" id="PS51722">
    <property type="entry name" value="G_TR_2"/>
    <property type="match status" value="1"/>
</dbReference>
<dbReference type="GO" id="GO:0005525">
    <property type="term" value="F:GTP binding"/>
    <property type="evidence" value="ECO:0007669"/>
    <property type="project" value="UniProtKB-UniRule"/>
</dbReference>
<evidence type="ECO:0000313" key="8">
    <source>
        <dbReference type="Proteomes" id="UP000046155"/>
    </source>
</evidence>
<dbReference type="Pfam" id="PF03764">
    <property type="entry name" value="EFG_IV"/>
    <property type="match status" value="1"/>
</dbReference>
<dbReference type="SMART" id="SM00838">
    <property type="entry name" value="EFG_C"/>
    <property type="match status" value="1"/>
</dbReference>
<dbReference type="InterPro" id="IPR005517">
    <property type="entry name" value="Transl_elong_EFG/EF2_IV"/>
</dbReference>
<dbReference type="SUPFAM" id="SSF50447">
    <property type="entry name" value="Translation proteins"/>
    <property type="match status" value="1"/>
</dbReference>
<dbReference type="NCBIfam" id="NF009381">
    <property type="entry name" value="PRK12740.1-5"/>
    <property type="match status" value="1"/>
</dbReference>
<feature type="domain" description="Tr-type G" evidence="6">
    <location>
        <begin position="7"/>
        <end position="280"/>
    </location>
</feature>
<dbReference type="OrthoDB" id="9804431at2"/>
<dbReference type="Pfam" id="PF00679">
    <property type="entry name" value="EFG_C"/>
    <property type="match status" value="1"/>
</dbReference>
<dbReference type="GO" id="GO:0032790">
    <property type="term" value="P:ribosome disassembly"/>
    <property type="evidence" value="ECO:0007669"/>
    <property type="project" value="TreeGrafter"/>
</dbReference>
<dbReference type="SMART" id="SM00889">
    <property type="entry name" value="EFG_IV"/>
    <property type="match status" value="1"/>
</dbReference>
<dbReference type="InterPro" id="IPR053905">
    <property type="entry name" value="EF-G-like_DII"/>
</dbReference>
<evidence type="ECO:0000313" key="7">
    <source>
        <dbReference type="EMBL" id="CEO89788.1"/>
    </source>
</evidence>
<dbReference type="InterPro" id="IPR027417">
    <property type="entry name" value="P-loop_NTPase"/>
</dbReference>
<dbReference type="GO" id="GO:0003746">
    <property type="term" value="F:translation elongation factor activity"/>
    <property type="evidence" value="ECO:0007669"/>
    <property type="project" value="UniProtKB-UniRule"/>
</dbReference>
<dbReference type="InterPro" id="IPR005225">
    <property type="entry name" value="Small_GTP-bd"/>
</dbReference>
<dbReference type="InterPro" id="IPR000640">
    <property type="entry name" value="EFG_V-like"/>
</dbReference>
<keyword evidence="4" id="KW-0342">GTP-binding</keyword>
<dbReference type="CDD" id="cd16262">
    <property type="entry name" value="EFG_III"/>
    <property type="match status" value="1"/>
</dbReference>
<dbReference type="PANTHER" id="PTHR43261">
    <property type="entry name" value="TRANSLATION ELONGATION FACTOR G-RELATED"/>
    <property type="match status" value="1"/>
</dbReference>
<evidence type="ECO:0000256" key="5">
    <source>
        <dbReference type="NCBIfam" id="TIGR00484"/>
    </source>
</evidence>
<comment type="similarity">
    <text evidence="1">Belongs to the TRAFAC class translation factor GTPase superfamily. Classic translation factor GTPase family. EF-G/EF-2 subfamily.</text>
</comment>
<keyword evidence="8" id="KW-1185">Reference proteome</keyword>
<dbReference type="CDD" id="cd03713">
    <property type="entry name" value="EFG_mtEFG_C"/>
    <property type="match status" value="1"/>
</dbReference>
<dbReference type="FunFam" id="2.40.30.10:FF:000006">
    <property type="entry name" value="Elongation factor G"/>
    <property type="match status" value="1"/>
</dbReference>
<dbReference type="NCBIfam" id="NF009891">
    <property type="entry name" value="PRK13351.1-1"/>
    <property type="match status" value="1"/>
</dbReference>
<proteinExistence type="inferred from homology"/>
<dbReference type="NCBIfam" id="TIGR00231">
    <property type="entry name" value="small_GTP"/>
    <property type="match status" value="1"/>
</dbReference>
<dbReference type="Gene3D" id="3.30.230.10">
    <property type="match status" value="1"/>
</dbReference>
<dbReference type="FunFam" id="3.40.50.300:FF:001994">
    <property type="entry name" value="Translation elongation factor G"/>
    <property type="match status" value="1"/>
</dbReference>
<dbReference type="InterPro" id="IPR035649">
    <property type="entry name" value="EFG_V"/>
</dbReference>
<dbReference type="InterPro" id="IPR004540">
    <property type="entry name" value="Transl_elong_EFG/EF2"/>
</dbReference>
<dbReference type="InterPro" id="IPR041095">
    <property type="entry name" value="EFG_II"/>
</dbReference>
<dbReference type="Pfam" id="PF14492">
    <property type="entry name" value="EFG_III"/>
    <property type="match status" value="1"/>
</dbReference>
<protein>
    <recommendedName>
        <fullName evidence="2 5">Elongation factor G</fullName>
    </recommendedName>
</protein>
<accession>A0A0B7MNI3</accession>
<name>A0A0B7MNI3_9FIRM</name>
<dbReference type="NCBIfam" id="NF009379">
    <property type="entry name" value="PRK12740.1-3"/>
    <property type="match status" value="1"/>
</dbReference>
<dbReference type="InterPro" id="IPR000795">
    <property type="entry name" value="T_Tr_GTP-bd_dom"/>
</dbReference>
<dbReference type="RefSeq" id="WP_044665668.1">
    <property type="nucleotide sequence ID" value="NZ_CDRZ01000259.1"/>
</dbReference>
<dbReference type="InterPro" id="IPR009022">
    <property type="entry name" value="EFG_III"/>
</dbReference>
<evidence type="ECO:0000259" key="6">
    <source>
        <dbReference type="PROSITE" id="PS51722"/>
    </source>
</evidence>
<dbReference type="NCBIfam" id="TIGR00484">
    <property type="entry name" value="EF-G"/>
    <property type="match status" value="1"/>
</dbReference>
<keyword evidence="7" id="KW-0251">Elongation factor</keyword>
<dbReference type="AlphaFoldDB" id="A0A0B7MNI3"/>
<dbReference type="Pfam" id="PF22042">
    <property type="entry name" value="EF-G_D2"/>
    <property type="match status" value="1"/>
</dbReference>
<dbReference type="SUPFAM" id="SSF52540">
    <property type="entry name" value="P-loop containing nucleoside triphosphate hydrolases"/>
    <property type="match status" value="1"/>
</dbReference>
<dbReference type="PRINTS" id="PR00315">
    <property type="entry name" value="ELONGATNFCT"/>
</dbReference>
<dbReference type="CDD" id="cd04170">
    <property type="entry name" value="EF-G_bact"/>
    <property type="match status" value="1"/>
</dbReference>
<dbReference type="CDD" id="cd04088">
    <property type="entry name" value="EFG_mtEFG_II"/>
    <property type="match status" value="1"/>
</dbReference>
<sequence>MKVYESSRIRNIAVIGHGGAGKTSLVEAMLFNAGHTNRLGKVDDGTATTDYFPEEIKRKISVSTALAPCEWKDCKINLLDTPGYADFFGEVKGALRVADSVLLVLCAVSGIEVQTEIGWREADNTNLPKVVFINKMDRENANFDRVLKQMKEFFKKNIIPLQLPIGAEDNFSGVVDLLSMKAYKYNPKDGSYQDEEIPEEMIDAAQSAREAVIEAAAEGDDELLLKYLDGEELSDDEIHTGLKTAFMANSFVPVLCGSALINTGIRHLLDFLADIVPSPVDIAEKPLTEEPQAALVFKTLADPYVGKLNFFRVYGGSLKSDSAVYNPNREKEEKIGQIFTMRGKNQETLDEVKAGDIAVLAKLQETETGDTLCKKDNQVKLPGVEFPEPMLSVAIEPKSKGDEDKLSGAIGKLIEADPTLRIEKNAETKETVLTGTGETHLDIVLERLHQKFGVEVTSKTPSIPYRETLRGKVQQEGKYKKQTGGRGQYGHVWLTLEPNTDDEFVFEEKVFGGAVPRQYFPAVEKGLREAIVEGILAGYPVIGLKATLYDGSYHPVDSSEMAFKIAASMAYKKGMEKADPVLLEPLMDMEILVPEQFMGDIMGDLNGKRGRIMGMEPQEGGMQLIKAQVPLAEIQDYPIALKSITQGRGSFKMDFASYEEVPARTAQEIIEKRKAEQEKE</sequence>
<dbReference type="FunFam" id="3.30.70.870:FF:000002">
    <property type="entry name" value="Translation elongation factor 2"/>
    <property type="match status" value="1"/>
</dbReference>
<dbReference type="GO" id="GO:0003924">
    <property type="term" value="F:GTPase activity"/>
    <property type="evidence" value="ECO:0007669"/>
    <property type="project" value="InterPro"/>
</dbReference>
<dbReference type="InterPro" id="IPR009000">
    <property type="entry name" value="Transl_B-barrel_sf"/>
</dbReference>
<evidence type="ECO:0000256" key="1">
    <source>
        <dbReference type="ARBA" id="ARBA00005870"/>
    </source>
</evidence>
<dbReference type="InterPro" id="IPR047872">
    <property type="entry name" value="EFG_IV"/>
</dbReference>
<dbReference type="Gene3D" id="3.40.50.300">
    <property type="entry name" value="P-loop containing nucleotide triphosphate hydrolases"/>
    <property type="match status" value="1"/>
</dbReference>
<evidence type="ECO:0000256" key="4">
    <source>
        <dbReference type="ARBA" id="ARBA00023134"/>
    </source>
</evidence>
<dbReference type="PANTHER" id="PTHR43261:SF6">
    <property type="entry name" value="ELONGATION FACTOR G-LIKE PROTEIN"/>
    <property type="match status" value="1"/>
</dbReference>
<dbReference type="InterPro" id="IPR014721">
    <property type="entry name" value="Ribsml_uS5_D2-typ_fold_subgr"/>
</dbReference>
<organism evidence="7 8">
    <name type="scientific">Syntrophaceticus schinkii</name>
    <dbReference type="NCBI Taxonomy" id="499207"/>
    <lineage>
        <taxon>Bacteria</taxon>
        <taxon>Bacillati</taxon>
        <taxon>Bacillota</taxon>
        <taxon>Clostridia</taxon>
        <taxon>Thermoanaerobacterales</taxon>
        <taxon>Thermoanaerobacterales Family III. Incertae Sedis</taxon>
        <taxon>Syntrophaceticus</taxon>
    </lineage>
</organism>
<dbReference type="CDD" id="cd01434">
    <property type="entry name" value="EFG_mtEFG1_IV"/>
    <property type="match status" value="1"/>
</dbReference>